<dbReference type="EMBL" id="JAVMBO010000018">
    <property type="protein sequence ID" value="MDS1311575.1"/>
    <property type="molecule type" value="Genomic_DNA"/>
</dbReference>
<dbReference type="RefSeq" id="WP_310966786.1">
    <property type="nucleotide sequence ID" value="NZ_JAVMBO010000018.1"/>
</dbReference>
<organism evidence="1 2">
    <name type="scientific">Marinobacter xiaoshiensis</name>
    <dbReference type="NCBI Taxonomy" id="3073652"/>
    <lineage>
        <taxon>Bacteria</taxon>
        <taxon>Pseudomonadati</taxon>
        <taxon>Pseudomonadota</taxon>
        <taxon>Gammaproteobacteria</taxon>
        <taxon>Pseudomonadales</taxon>
        <taxon>Marinobacteraceae</taxon>
        <taxon>Marinobacter</taxon>
    </lineage>
</organism>
<comment type="caution">
    <text evidence="1">The sequence shown here is derived from an EMBL/GenBank/DDBJ whole genome shotgun (WGS) entry which is preliminary data.</text>
</comment>
<reference evidence="1" key="1">
    <citation type="submission" date="2023-09" db="EMBL/GenBank/DDBJ databases">
        <title>Marinobacter sediminicola sp. nov. and Marinobacter maritimum sp. nov., isolated from marine sediment.</title>
        <authorList>
            <person name="An J."/>
        </authorList>
    </citation>
    <scope>NUCLEOTIDE SEQUENCE</scope>
    <source>
        <strain evidence="1">F60267</strain>
    </source>
</reference>
<dbReference type="SUPFAM" id="SSF53474">
    <property type="entry name" value="alpha/beta-Hydrolases"/>
    <property type="match status" value="1"/>
</dbReference>
<protein>
    <recommendedName>
        <fullName evidence="3">Bacterial virulence factor lipase N-terminal domain-containing protein</fullName>
    </recommendedName>
</protein>
<dbReference type="InterPro" id="IPR029058">
    <property type="entry name" value="AB_hydrolase_fold"/>
</dbReference>
<keyword evidence="2" id="KW-1185">Reference proteome</keyword>
<dbReference type="Gene3D" id="3.40.50.1820">
    <property type="entry name" value="alpha/beta hydrolase"/>
    <property type="match status" value="1"/>
</dbReference>
<evidence type="ECO:0000313" key="1">
    <source>
        <dbReference type="EMBL" id="MDS1311575.1"/>
    </source>
</evidence>
<evidence type="ECO:0008006" key="3">
    <source>
        <dbReference type="Google" id="ProtNLM"/>
    </source>
</evidence>
<dbReference type="Proteomes" id="UP001267407">
    <property type="component" value="Unassembled WGS sequence"/>
</dbReference>
<gene>
    <name evidence="1" type="ORF">RKA07_15845</name>
</gene>
<proteinExistence type="predicted"/>
<accession>A0ABU2HKH7</accession>
<name>A0ABU2HKH7_9GAMM</name>
<evidence type="ECO:0000313" key="2">
    <source>
        <dbReference type="Proteomes" id="UP001267407"/>
    </source>
</evidence>
<sequence>MPNITIQQQEKVPPMFKKTLISLAVASSLGLTGCLSGGDEGANANPDYKISNPAIDGKTWPKFNPVTKVLPIPSDLLFQPTSNAEDNPTVADGTFGDSKVTDITAPDFNPGTYALGFLDGISTVAPIDIPFEGSIKESSVKDTQFVAPGVPNAEQNVFLLELAYPGGDAVSSTTLYVKDGLEPADYADGISSDELTPVKGEARINPSTKLPQTKSVEIPIPAIAAGATPVDFRAEVIGLDGGTANFLRITPLKPLKPQTRYLVVVTDSITDLNDEKIIKDPLFATVADKEAVLGNPGALAPVRDAALGWQSLAEAYFNAATNQARQVQGLPVIDRTNVALAYTATTGGTSAVLDSIANPASFFEKSLITAAKQDAIYKLVTGQLTLSAMEVGGGYPSNQVSPENLCLNTALIGAVTTPNTPSFIPELTPGAPGYDSDITSFGQLPENALKAKAQTVVATVSELIGQGSITNAQVGGYDCGNSVTFAQTAGGTEAILEAALPQPKKRDTAFYTAGGNAKPAAAFGLPINADIHLGQIELPYYLQVPSSDIDAPSALTTAWQANETIPGGVTPPTDKVTYRFPFPGGETGGTDVQAPVLLQTPAGAGSAGSTGASGLPVVIYQHGIFGERGHSLTLGNQLAGAGYATLAIDLPLHGVAPLLASDQSANPFLGLSVDYDAGTPNNEPAFKAHPTFADLKERHFGYATNATGKIIPINYGASANGTSGANFLNLAVLPLPRDAARQAVVDLMNLNASIATIDFDGDGTPDLDPSKVYFVGHSLGGIVGTTFVATNNKAAASDSNTELNPVKAAALVTSGGGIARLLENSPNIGPTVLGGLAKKGVAQGKSNLELYLTIAQTTLDSADSINFAQNLASQGTPVYANEIYGDGSDPATQDQTVPVAADELYAGSYTGPLGQALPAPLAGTEPLLDLLEATAYSADGPVTGNAAVRFSAGSHNTVIKPEAGIQEAVFADMARNIISFFNSDGGAIEFALAAPVVVNGDPTN</sequence>